<dbReference type="AlphaFoldDB" id="A0A7J0DWU3"/>
<evidence type="ECO:0000313" key="3">
    <source>
        <dbReference type="Proteomes" id="UP000585474"/>
    </source>
</evidence>
<comment type="caution">
    <text evidence="2">The sequence shown here is derived from an EMBL/GenBank/DDBJ whole genome shotgun (WGS) entry which is preliminary data.</text>
</comment>
<organism evidence="2 3">
    <name type="scientific">Actinidia rufa</name>
    <dbReference type="NCBI Taxonomy" id="165716"/>
    <lineage>
        <taxon>Eukaryota</taxon>
        <taxon>Viridiplantae</taxon>
        <taxon>Streptophyta</taxon>
        <taxon>Embryophyta</taxon>
        <taxon>Tracheophyta</taxon>
        <taxon>Spermatophyta</taxon>
        <taxon>Magnoliopsida</taxon>
        <taxon>eudicotyledons</taxon>
        <taxon>Gunneridae</taxon>
        <taxon>Pentapetalae</taxon>
        <taxon>asterids</taxon>
        <taxon>Ericales</taxon>
        <taxon>Actinidiaceae</taxon>
        <taxon>Actinidia</taxon>
    </lineage>
</organism>
<dbReference type="Proteomes" id="UP000585474">
    <property type="component" value="Unassembled WGS sequence"/>
</dbReference>
<name>A0A7J0DWU3_9ERIC</name>
<evidence type="ECO:0000313" key="2">
    <source>
        <dbReference type="EMBL" id="GFS44383.1"/>
    </source>
</evidence>
<keyword evidence="3" id="KW-1185">Reference proteome</keyword>
<feature type="region of interest" description="Disordered" evidence="1">
    <location>
        <begin position="151"/>
        <end position="178"/>
    </location>
</feature>
<accession>A0A7J0DWU3</accession>
<protein>
    <submittedName>
        <fullName evidence="2">Uncharacterized protein</fullName>
    </submittedName>
</protein>
<reference evidence="3" key="1">
    <citation type="submission" date="2019-07" db="EMBL/GenBank/DDBJ databases">
        <title>De Novo Assembly of kiwifruit Actinidia rufa.</title>
        <authorList>
            <person name="Sugita-Konishi S."/>
            <person name="Sato K."/>
            <person name="Mori E."/>
            <person name="Abe Y."/>
            <person name="Kisaki G."/>
            <person name="Hamano K."/>
            <person name="Suezawa K."/>
            <person name="Otani M."/>
            <person name="Fukuda T."/>
            <person name="Manabe T."/>
            <person name="Gomi K."/>
            <person name="Tabuchi M."/>
            <person name="Akimitsu K."/>
            <person name="Kataoka I."/>
        </authorList>
    </citation>
    <scope>NUCLEOTIDE SEQUENCE [LARGE SCALE GENOMIC DNA]</scope>
    <source>
        <strain evidence="3">cv. Fuchu</strain>
    </source>
</reference>
<dbReference type="OrthoDB" id="1559178at2759"/>
<evidence type="ECO:0000256" key="1">
    <source>
        <dbReference type="SAM" id="MobiDB-lite"/>
    </source>
</evidence>
<sequence>MTNIKYNPKTEKVKEKLYSWVRGKKLKVTPDIFAKIYAILREENPEFDFPDVGMPDVATVSYELLSERDEWDGKIQCNKIQPKDNNWAKLLWAIGTGKTIDLPHMMFMTLCAAHAGGDARGSVPYTGFLTELFKRSGVHIPIGSIRVESEGAIDRSSLSQSEGQRKKKKLEAVASEESSMSMKDLKEAITNLGKEFSTQLTEHRNEVNARLTSLEKESSRNTTIL</sequence>
<proteinExistence type="predicted"/>
<gene>
    <name evidence="2" type="ORF">Acr_00g0090000</name>
</gene>
<dbReference type="EMBL" id="BJWL01000438">
    <property type="protein sequence ID" value="GFS44383.1"/>
    <property type="molecule type" value="Genomic_DNA"/>
</dbReference>